<comment type="caution">
    <text evidence="2">The sequence shown here is derived from an EMBL/GenBank/DDBJ whole genome shotgun (WGS) entry which is preliminary data.</text>
</comment>
<keyword evidence="3" id="KW-1185">Reference proteome</keyword>
<protein>
    <recommendedName>
        <fullName evidence="4">Alpha/beta hydrolase</fullName>
    </recommendedName>
</protein>
<keyword evidence="1" id="KW-0812">Transmembrane</keyword>
<evidence type="ECO:0008006" key="4">
    <source>
        <dbReference type="Google" id="ProtNLM"/>
    </source>
</evidence>
<proteinExistence type="predicted"/>
<keyword evidence="1" id="KW-1133">Transmembrane helix</keyword>
<keyword evidence="1" id="KW-0472">Membrane</keyword>
<dbReference type="RefSeq" id="WP_257718911.1">
    <property type="nucleotide sequence ID" value="NZ_JANJOU010000031.1"/>
</dbReference>
<dbReference type="Proteomes" id="UP001524642">
    <property type="component" value="Unassembled WGS sequence"/>
</dbReference>
<evidence type="ECO:0000313" key="3">
    <source>
        <dbReference type="Proteomes" id="UP001524642"/>
    </source>
</evidence>
<dbReference type="InterPro" id="IPR029058">
    <property type="entry name" value="AB_hydrolase_fold"/>
</dbReference>
<dbReference type="EMBL" id="JANJOU010000031">
    <property type="protein sequence ID" value="MCR0985259.1"/>
    <property type="molecule type" value="Genomic_DNA"/>
</dbReference>
<sequence length="399" mass="45135">MIFDEGRAEASEPPARVRRRHVFYVPGYDPRSPRTYFLLFSRELRKFAALHGIAARMRAAKEEGTARWHIAADWPEGPVETVVDCLSWHEIAVRDFAVPKWRVALLSLRVVWEALISGTVAQMLRLNWKFGVFSLYPWAMALLYALVALGLVAGCLALAGALGFPRLAGLAPAAPLLFGLLRVTEYLDRRFYVWYLINDWIFTWRHRTSRDPEADARFEAFAHRVAEAARDPALDEVLVIGHSSGSFVAISIVERARRLMGATGGEGPCLSLMTIGGNTPIAVAGGLPSPTRKAMQALVTDEGMLWVDYFAPQDVLNFPWLDPVRAFRLDLGGRPRRNPSVRSARFKEIFSAERYAELAYRFYELHFQFLRANDRPGEYEFYRFLAGPEPLESVTRDRG</sequence>
<organism evidence="2 3">
    <name type="scientific">Roseomonas populi</name>
    <dbReference type="NCBI Taxonomy" id="3121582"/>
    <lineage>
        <taxon>Bacteria</taxon>
        <taxon>Pseudomonadati</taxon>
        <taxon>Pseudomonadota</taxon>
        <taxon>Alphaproteobacteria</taxon>
        <taxon>Acetobacterales</taxon>
        <taxon>Roseomonadaceae</taxon>
        <taxon>Roseomonas</taxon>
    </lineage>
</organism>
<reference evidence="2 3" key="1">
    <citation type="submission" date="2022-06" db="EMBL/GenBank/DDBJ databases">
        <title>Roseomonas CN29.</title>
        <authorList>
            <person name="Cheng Y."/>
            <person name="He X."/>
        </authorList>
    </citation>
    <scope>NUCLEOTIDE SEQUENCE [LARGE SCALE GENOMIC DNA]</scope>
    <source>
        <strain evidence="2 3">CN29</strain>
    </source>
</reference>
<evidence type="ECO:0000313" key="2">
    <source>
        <dbReference type="EMBL" id="MCR0985259.1"/>
    </source>
</evidence>
<feature type="transmembrane region" description="Helical" evidence="1">
    <location>
        <begin position="136"/>
        <end position="159"/>
    </location>
</feature>
<dbReference type="Gene3D" id="3.40.50.1820">
    <property type="entry name" value="alpha/beta hydrolase"/>
    <property type="match status" value="1"/>
</dbReference>
<evidence type="ECO:0000256" key="1">
    <source>
        <dbReference type="SAM" id="Phobius"/>
    </source>
</evidence>
<gene>
    <name evidence="2" type="ORF">NRP21_24720</name>
</gene>
<dbReference type="SUPFAM" id="SSF53474">
    <property type="entry name" value="alpha/beta-Hydrolases"/>
    <property type="match status" value="1"/>
</dbReference>
<name>A0ABT1XBG9_9PROT</name>
<accession>A0ABT1XBG9</accession>